<evidence type="ECO:0000256" key="1">
    <source>
        <dbReference type="PROSITE-ProRule" id="PRU10141"/>
    </source>
</evidence>
<dbReference type="CDD" id="cd00195">
    <property type="entry name" value="UBCc_UEV"/>
    <property type="match status" value="1"/>
</dbReference>
<dbReference type="Pfam" id="PF00179">
    <property type="entry name" value="UQ_con"/>
    <property type="match status" value="1"/>
</dbReference>
<dbReference type="CDD" id="cd00198">
    <property type="entry name" value="vWFA"/>
    <property type="match status" value="1"/>
</dbReference>
<dbReference type="PROSITE" id="PS00107">
    <property type="entry name" value="PROTEIN_KINASE_ATP"/>
    <property type="match status" value="1"/>
</dbReference>
<name>A0ABR2H9Q9_9EUKA</name>
<proteinExistence type="predicted"/>
<dbReference type="PROSITE" id="PS50127">
    <property type="entry name" value="UBC_2"/>
    <property type="match status" value="1"/>
</dbReference>
<keyword evidence="1" id="KW-0067">ATP-binding</keyword>
<dbReference type="InterPro" id="IPR050113">
    <property type="entry name" value="Ub_conjugating_enzyme"/>
</dbReference>
<dbReference type="Gene3D" id="3.10.110.10">
    <property type="entry name" value="Ubiquitin Conjugating Enzyme"/>
    <property type="match status" value="1"/>
</dbReference>
<feature type="domain" description="UBC core" evidence="3">
    <location>
        <begin position="632"/>
        <end position="784"/>
    </location>
</feature>
<protein>
    <recommendedName>
        <fullName evidence="6">UBC core domain-containing protein</fullName>
    </recommendedName>
</protein>
<dbReference type="InterPro" id="IPR016135">
    <property type="entry name" value="UBQ-conjugating_enzyme/RWD"/>
</dbReference>
<dbReference type="SMART" id="SM00212">
    <property type="entry name" value="UBCc"/>
    <property type="match status" value="1"/>
</dbReference>
<feature type="domain" description="Protein kinase" evidence="2">
    <location>
        <begin position="837"/>
        <end position="873"/>
    </location>
</feature>
<dbReference type="SUPFAM" id="SSF54495">
    <property type="entry name" value="UBC-like"/>
    <property type="match status" value="1"/>
</dbReference>
<feature type="binding site" evidence="1">
    <location>
        <position position="866"/>
    </location>
    <ligand>
        <name>ATP</name>
        <dbReference type="ChEBI" id="CHEBI:30616"/>
    </ligand>
</feature>
<dbReference type="InterPro" id="IPR000719">
    <property type="entry name" value="Prot_kinase_dom"/>
</dbReference>
<dbReference type="InterPro" id="IPR011009">
    <property type="entry name" value="Kinase-like_dom_sf"/>
</dbReference>
<keyword evidence="1" id="KW-0547">Nucleotide-binding</keyword>
<comment type="caution">
    <text evidence="4">The sequence shown here is derived from an EMBL/GenBank/DDBJ whole genome shotgun (WGS) entry which is preliminary data.</text>
</comment>
<keyword evidence="5" id="KW-1185">Reference proteome</keyword>
<accession>A0ABR2H9Q9</accession>
<dbReference type="InterPro" id="IPR036465">
    <property type="entry name" value="vWFA_dom_sf"/>
</dbReference>
<dbReference type="SUPFAM" id="SSF56112">
    <property type="entry name" value="Protein kinase-like (PK-like)"/>
    <property type="match status" value="1"/>
</dbReference>
<dbReference type="PANTHER" id="PTHR24067">
    <property type="entry name" value="UBIQUITIN-CONJUGATING ENZYME E2"/>
    <property type="match status" value="1"/>
</dbReference>
<sequence length="873" mass="99801">MKRKKKKEVENAVSSSISIRANSNINRRGFNFTFTIYTTATPDSMLHGNKIDLSLRCKYSSVYSAIESLISNFSGIDYEFDLHLFLPGGVYFKSGALLDYYIDPEEISFDNIYVIVTRTTDISYSLDDEIKEPCSCSTPQMREILSPICESSTTGLTQIASFLGYMFHGGLNSEQILLALAKITRFAPLVVNLYRLIENRPINVINILAITAPLFTLFRSMLPTQVKNENVFEYTLNFLSLFEGITDTEYLKFYEIDTENKKDCEEMEHFLKYCQNTEQQRHVIIWTADTINPSFQSVLMNPNFETIENIFSKITTFKPVPPLSLHYIFYPTFIRGNGDGKSVMLFIKEVPDKESVVSFINPIEGQIKEIKIEELANQVNCDKKDDVFALVDPNQVDQIIFICFDESRSMKWKMEGGNPIHNEKTRAAVASEFLKALVKQSYALRVSSFYGLISFGSEVKFYDAINMAQQKIRDLVKLKNGKPRFPNSRLRIIVITDGTDNKSKIPPEKLINELIKNEIVVDTVLVSLVDQSIGCCTISKLTGGLCFMPKNFEDGIRIFEQEAFMNIKIRHMNPLLYNEITSKIFSSVINKFNGQYDSYAPNQMILNARSKVSLATPNYMYYMSMKKKIINYRIWRSFVELNIISRNPNESYVVYSLYSTPEEWRVFIKGPKNTSFSDKWLNLYMTIPSKYPYEPPRFRFLTIPFHPNVSSEGTVLFNLNDKDYTSSLGIDSIITGIINILQNPDLNYAINKEAMELFKNDLNEFKKRQKNGDTGCDDYNKYLQDVKIYSEIPANVVIPDEDRNKSSLISLTKDAVSKAVANGSKVNDQCLLEINDYEIIEKLGSGGFGIVYLIKEKNTGFEFAAKVSKTRVG</sequence>
<gene>
    <name evidence="4" type="ORF">M9Y10_025757</name>
</gene>
<evidence type="ECO:0000313" key="4">
    <source>
        <dbReference type="EMBL" id="KAK8842891.1"/>
    </source>
</evidence>
<dbReference type="PROSITE" id="PS50011">
    <property type="entry name" value="PROTEIN_KINASE_DOM"/>
    <property type="match status" value="1"/>
</dbReference>
<evidence type="ECO:0000259" key="3">
    <source>
        <dbReference type="PROSITE" id="PS50127"/>
    </source>
</evidence>
<dbReference type="Gene3D" id="3.40.50.410">
    <property type="entry name" value="von Willebrand factor, type A domain"/>
    <property type="match status" value="1"/>
</dbReference>
<evidence type="ECO:0000259" key="2">
    <source>
        <dbReference type="PROSITE" id="PS50011"/>
    </source>
</evidence>
<reference evidence="4 5" key="1">
    <citation type="submission" date="2024-04" db="EMBL/GenBank/DDBJ databases">
        <title>Tritrichomonas musculus Genome.</title>
        <authorList>
            <person name="Alves-Ferreira E."/>
            <person name="Grigg M."/>
            <person name="Lorenzi H."/>
            <person name="Galac M."/>
        </authorList>
    </citation>
    <scope>NUCLEOTIDE SEQUENCE [LARGE SCALE GENOMIC DNA]</scope>
    <source>
        <strain evidence="4 5">EAF2021</strain>
    </source>
</reference>
<dbReference type="EMBL" id="JAPFFF010000037">
    <property type="protein sequence ID" value="KAK8842891.1"/>
    <property type="molecule type" value="Genomic_DNA"/>
</dbReference>
<dbReference type="Proteomes" id="UP001470230">
    <property type="component" value="Unassembled WGS sequence"/>
</dbReference>
<organism evidence="4 5">
    <name type="scientific">Tritrichomonas musculus</name>
    <dbReference type="NCBI Taxonomy" id="1915356"/>
    <lineage>
        <taxon>Eukaryota</taxon>
        <taxon>Metamonada</taxon>
        <taxon>Parabasalia</taxon>
        <taxon>Tritrichomonadida</taxon>
        <taxon>Tritrichomonadidae</taxon>
        <taxon>Tritrichomonas</taxon>
    </lineage>
</organism>
<dbReference type="InterPro" id="IPR000608">
    <property type="entry name" value="UBC"/>
</dbReference>
<evidence type="ECO:0008006" key="6">
    <source>
        <dbReference type="Google" id="ProtNLM"/>
    </source>
</evidence>
<dbReference type="Gene3D" id="3.30.200.20">
    <property type="entry name" value="Phosphorylase Kinase, domain 1"/>
    <property type="match status" value="1"/>
</dbReference>
<evidence type="ECO:0000313" key="5">
    <source>
        <dbReference type="Proteomes" id="UP001470230"/>
    </source>
</evidence>
<dbReference type="InterPro" id="IPR017441">
    <property type="entry name" value="Protein_kinase_ATP_BS"/>
</dbReference>
<dbReference type="SUPFAM" id="SSF53300">
    <property type="entry name" value="vWA-like"/>
    <property type="match status" value="1"/>
</dbReference>